<dbReference type="Gene3D" id="1.10.260.40">
    <property type="entry name" value="lambda repressor-like DNA-binding domains"/>
    <property type="match status" value="1"/>
</dbReference>
<sequence>MDIQKIGNYIKCKRKAQGLTQAELAGLLGITNKAVSKWENGKCLPDLSLHEKLCDALHITLNELVAGQDIESTQLPEASEQNMKTMLGSCQHLRSLKDVCIGLLLLFIGRLMPSMQLKHMTSDASQFIFGVSEGVSIGITLIGIAWLIFGAVKFSQKEE</sequence>
<organism evidence="2">
    <name type="scientific">Anaerostipes caccae</name>
    <dbReference type="NCBI Taxonomy" id="105841"/>
    <lineage>
        <taxon>Bacteria</taxon>
        <taxon>Bacillati</taxon>
        <taxon>Bacillota</taxon>
        <taxon>Clostridia</taxon>
        <taxon>Lachnospirales</taxon>
        <taxon>Lachnospiraceae</taxon>
        <taxon>Anaerostipes</taxon>
    </lineage>
</organism>
<dbReference type="Pfam" id="PF01381">
    <property type="entry name" value="HTH_3"/>
    <property type="match status" value="1"/>
</dbReference>
<dbReference type="RefSeq" id="WP_006567137.1">
    <property type="nucleotide sequence ID" value="NZ_BAABZP010000001.1"/>
</dbReference>
<accession>A0A6N2TM93</accession>
<evidence type="ECO:0000256" key="1">
    <source>
        <dbReference type="ARBA" id="ARBA00023125"/>
    </source>
</evidence>
<keyword evidence="1" id="KW-0238">DNA-binding</keyword>
<dbReference type="InterPro" id="IPR001387">
    <property type="entry name" value="Cro/C1-type_HTH"/>
</dbReference>
<dbReference type="PANTHER" id="PTHR46558:SF11">
    <property type="entry name" value="HTH-TYPE TRANSCRIPTIONAL REGULATOR XRE"/>
    <property type="match status" value="1"/>
</dbReference>
<gene>
    <name evidence="2" type="ORF">ACLFYP115_01479</name>
</gene>
<dbReference type="PANTHER" id="PTHR46558">
    <property type="entry name" value="TRACRIPTIONAL REGULATORY PROTEIN-RELATED-RELATED"/>
    <property type="match status" value="1"/>
</dbReference>
<reference evidence="2" key="1">
    <citation type="submission" date="2019-11" db="EMBL/GenBank/DDBJ databases">
        <authorList>
            <person name="Feng L."/>
        </authorList>
    </citation>
    <scope>NUCLEOTIDE SEQUENCE</scope>
    <source>
        <strain evidence="2">AcaccaeLFYP115</strain>
    </source>
</reference>
<dbReference type="EMBL" id="CACRSQ010000003">
    <property type="protein sequence ID" value="VYT05822.1"/>
    <property type="molecule type" value="Genomic_DNA"/>
</dbReference>
<dbReference type="SMART" id="SM00530">
    <property type="entry name" value="HTH_XRE"/>
    <property type="match status" value="1"/>
</dbReference>
<dbReference type="PROSITE" id="PS50943">
    <property type="entry name" value="HTH_CROC1"/>
    <property type="match status" value="1"/>
</dbReference>
<dbReference type="SUPFAM" id="SSF47413">
    <property type="entry name" value="lambda repressor-like DNA-binding domains"/>
    <property type="match status" value="1"/>
</dbReference>
<proteinExistence type="predicted"/>
<dbReference type="CDD" id="cd00093">
    <property type="entry name" value="HTH_XRE"/>
    <property type="match status" value="1"/>
</dbReference>
<dbReference type="InterPro" id="IPR010982">
    <property type="entry name" value="Lambda_DNA-bd_dom_sf"/>
</dbReference>
<dbReference type="GO" id="GO:0003677">
    <property type="term" value="F:DNA binding"/>
    <property type="evidence" value="ECO:0007669"/>
    <property type="project" value="UniProtKB-KW"/>
</dbReference>
<name>A0A6N2TM93_9FIRM</name>
<dbReference type="AlphaFoldDB" id="A0A6N2TM93"/>
<evidence type="ECO:0000313" key="2">
    <source>
        <dbReference type="EMBL" id="VYT05822.1"/>
    </source>
</evidence>
<protein>
    <submittedName>
        <fullName evidence="2">Transcriptional repressor DicA</fullName>
    </submittedName>
</protein>